<dbReference type="InterPro" id="IPR000477">
    <property type="entry name" value="RT_dom"/>
</dbReference>
<accession>A0A1F6E527</accession>
<dbReference type="PANTHER" id="PTHR34047">
    <property type="entry name" value="NUCLEAR INTRON MATURASE 1, MITOCHONDRIAL-RELATED"/>
    <property type="match status" value="1"/>
</dbReference>
<reference evidence="2 3" key="1">
    <citation type="journal article" date="2016" name="Nat. Commun.">
        <title>Thousands of microbial genomes shed light on interconnected biogeochemical processes in an aquifer system.</title>
        <authorList>
            <person name="Anantharaman K."/>
            <person name="Brown C.T."/>
            <person name="Hug L.A."/>
            <person name="Sharon I."/>
            <person name="Castelle C.J."/>
            <person name="Probst A.J."/>
            <person name="Thomas B.C."/>
            <person name="Singh A."/>
            <person name="Wilkins M.J."/>
            <person name="Karaoz U."/>
            <person name="Brodie E.L."/>
            <person name="Williams K.H."/>
            <person name="Hubbard S.S."/>
            <person name="Banfield J.F."/>
        </authorList>
    </citation>
    <scope>NUCLEOTIDE SEQUENCE [LARGE SCALE GENOMIC DNA]</scope>
</reference>
<evidence type="ECO:0000313" key="3">
    <source>
        <dbReference type="Proteomes" id="UP000176914"/>
    </source>
</evidence>
<dbReference type="InterPro" id="IPR043502">
    <property type="entry name" value="DNA/RNA_pol_sf"/>
</dbReference>
<dbReference type="PROSITE" id="PS50878">
    <property type="entry name" value="RT_POL"/>
    <property type="match status" value="1"/>
</dbReference>
<proteinExistence type="predicted"/>
<dbReference type="InterPro" id="IPR051083">
    <property type="entry name" value="GrpII_Intron_Splice-Mob/Def"/>
</dbReference>
<dbReference type="EMBL" id="MFLL01000027">
    <property type="protein sequence ID" value="OGG68815.1"/>
    <property type="molecule type" value="Genomic_DNA"/>
</dbReference>
<organism evidence="2 3">
    <name type="scientific">Candidatus Kaiserbacteria bacterium RIFCSPHIGHO2_02_FULL_55_25</name>
    <dbReference type="NCBI Taxonomy" id="1798498"/>
    <lineage>
        <taxon>Bacteria</taxon>
        <taxon>Candidatus Kaiseribacteriota</taxon>
    </lineage>
</organism>
<dbReference type="Pfam" id="PF00078">
    <property type="entry name" value="RVT_1"/>
    <property type="match status" value="1"/>
</dbReference>
<evidence type="ECO:0000259" key="1">
    <source>
        <dbReference type="PROSITE" id="PS50878"/>
    </source>
</evidence>
<dbReference type="CDD" id="cd01651">
    <property type="entry name" value="RT_G2_intron"/>
    <property type="match status" value="1"/>
</dbReference>
<gene>
    <name evidence="2" type="ORF">A3C20_00390</name>
</gene>
<name>A0A1F6E527_9BACT</name>
<feature type="domain" description="Reverse transcriptase" evidence="1">
    <location>
        <begin position="1"/>
        <end position="240"/>
    </location>
</feature>
<dbReference type="SUPFAM" id="SSF56672">
    <property type="entry name" value="DNA/RNA polymerases"/>
    <property type="match status" value="1"/>
</dbReference>
<protein>
    <recommendedName>
        <fullName evidence="1">Reverse transcriptase domain-containing protein</fullName>
    </recommendedName>
</protein>
<comment type="caution">
    <text evidence="2">The sequence shown here is derived from an EMBL/GenBank/DDBJ whole genome shotgun (WGS) entry which is preliminary data.</text>
</comment>
<evidence type="ECO:0000313" key="2">
    <source>
        <dbReference type="EMBL" id="OGG68815.1"/>
    </source>
</evidence>
<dbReference type="AlphaFoldDB" id="A0A1F6E527"/>
<dbReference type="PANTHER" id="PTHR34047:SF8">
    <property type="entry name" value="PROTEIN YKFC"/>
    <property type="match status" value="1"/>
</dbReference>
<dbReference type="Proteomes" id="UP000176914">
    <property type="component" value="Unassembled WGS sequence"/>
</dbReference>
<sequence length="288" mass="33645">MDNILALHRDLAAGTYEHGGYKHFRISDPKPRDIHKASVCDRLLHHALYRTLYPFFDRTFIADSYSCRKGKGTHRAMNRFRESAYKVSRNHTRTCWVLKCDIRKFFASIDQNILLDIVRTYIPDKRTVALITKVVASFQSWTPDVQYEPRGLPLGNLTSQLLVNIYMNEFDQFVKHTLKTKQYVRYADDFVFLSHSRGTLEEMLPRVQDFLNARLHLALHPDKVFIKTFASGVDFLGWVHFPDHRVLRTATKWRMLRNLADDAFDARVESYRGLLGHGNARRLTASLR</sequence>